<gene>
    <name evidence="1" type="ORF">HNR36_001069</name>
</gene>
<evidence type="ECO:0000313" key="1">
    <source>
        <dbReference type="EMBL" id="MBB5148683.1"/>
    </source>
</evidence>
<reference evidence="1 2" key="1">
    <citation type="submission" date="2020-08" db="EMBL/GenBank/DDBJ databases">
        <title>Genomic Encyclopedia of Type Strains, Phase IV (KMG-IV): sequencing the most valuable type-strain genomes for metagenomic binning, comparative biology and taxonomic classification.</title>
        <authorList>
            <person name="Goeker M."/>
        </authorList>
    </citation>
    <scope>NUCLEOTIDE SEQUENCE [LARGE SCALE GENOMIC DNA]</scope>
    <source>
        <strain evidence="1 2">DSM 10633</strain>
    </source>
</reference>
<organism evidence="1 2">
    <name type="scientific">Ureibacillus thermosphaericus</name>
    <dbReference type="NCBI Taxonomy" id="51173"/>
    <lineage>
        <taxon>Bacteria</taxon>
        <taxon>Bacillati</taxon>
        <taxon>Bacillota</taxon>
        <taxon>Bacilli</taxon>
        <taxon>Bacillales</taxon>
        <taxon>Caryophanaceae</taxon>
        <taxon>Ureibacillus</taxon>
    </lineage>
</organism>
<protein>
    <submittedName>
        <fullName evidence="1">Uncharacterized protein</fullName>
    </submittedName>
</protein>
<comment type="caution">
    <text evidence="1">The sequence shown here is derived from an EMBL/GenBank/DDBJ whole genome shotgun (WGS) entry which is preliminary data.</text>
</comment>
<dbReference type="AlphaFoldDB" id="A0A840PRQ6"/>
<dbReference type="Proteomes" id="UP000557217">
    <property type="component" value="Unassembled WGS sequence"/>
</dbReference>
<keyword evidence="2" id="KW-1185">Reference proteome</keyword>
<name>A0A840PRQ6_URETH</name>
<dbReference type="EMBL" id="JACHGZ010000009">
    <property type="protein sequence ID" value="MBB5148683.1"/>
    <property type="molecule type" value="Genomic_DNA"/>
</dbReference>
<proteinExistence type="predicted"/>
<sequence length="29" mass="3509">MKLTQVEDKNNFAIDEIDLEGWLWLENMI</sequence>
<accession>A0A840PRQ6</accession>
<evidence type="ECO:0000313" key="2">
    <source>
        <dbReference type="Proteomes" id="UP000557217"/>
    </source>
</evidence>